<reference evidence="1 2" key="2">
    <citation type="journal article" date="2017" name="Genome Biol. Evol.">
        <title>Trajectories and Drivers of Genome Evolution in Surface-Associated Marine Phaeobacter.</title>
        <authorList>
            <person name="Freese H.M."/>
            <person name="Sikorski J."/>
            <person name="Bunk B."/>
            <person name="Scheuner C."/>
            <person name="Meier-Kolthoff J.P."/>
            <person name="Sproer C."/>
            <person name="Gram L."/>
            <person name="Overmann J."/>
        </authorList>
    </citation>
    <scope>NUCLEOTIDE SEQUENCE [LARGE SCALE GENOMIC DNA]</scope>
    <source>
        <strain evidence="1 2">P36</strain>
    </source>
</reference>
<reference evidence="1 2" key="3">
    <citation type="journal article" date="2017" name="Int. J. Syst. Evol. Microbiol.">
        <title>Adaptation of Surface-Associated Bacteria to the Open Ocean: A Genomically Distinct Subpopulation of Phaeobacter gallaeciensis Colonizes Pacific Mesozooplankton.</title>
        <authorList>
            <person name="Freese H.M."/>
            <person name="Methner A."/>
            <person name="Overmann J."/>
        </authorList>
    </citation>
    <scope>NUCLEOTIDE SEQUENCE [LARGE SCALE GENOMIC DNA]</scope>
    <source>
        <strain evidence="1 2">P36</strain>
    </source>
</reference>
<gene>
    <name evidence="1" type="ORF">PhaeoP36_02638</name>
</gene>
<accession>A0ABN5DIU8</accession>
<proteinExistence type="predicted"/>
<keyword evidence="1" id="KW-0808">Transferase</keyword>
<reference evidence="1 2" key="1">
    <citation type="journal article" date="2017" name="Front. Microbiol.">
        <title>Phaeobacter piscinae sp. nov., a species of the Roseobacter group and potential aquaculture probiont.</title>
        <authorList>
            <person name="Sonnenschein E.C."/>
            <person name="Phippen C.B.W."/>
            <person name="Nielsen K.F."/>
            <person name="Mateiu R.V."/>
            <person name="Melchiorsen J."/>
            <person name="Gram L."/>
            <person name="Overmann J."/>
            <person name="Freese H.M."/>
        </authorList>
    </citation>
    <scope>NUCLEOTIDE SEQUENCE [LARGE SCALE GENOMIC DNA]</scope>
    <source>
        <strain evidence="1 2">P36</strain>
    </source>
</reference>
<evidence type="ECO:0000313" key="2">
    <source>
        <dbReference type="Proteomes" id="UP000218891"/>
    </source>
</evidence>
<dbReference type="EMBL" id="CP010643">
    <property type="protein sequence ID" value="ATG36748.1"/>
    <property type="molecule type" value="Genomic_DNA"/>
</dbReference>
<protein>
    <submittedName>
        <fullName evidence="1">Two component signal transduction histidine kinase</fullName>
    </submittedName>
</protein>
<evidence type="ECO:0000313" key="1">
    <source>
        <dbReference type="EMBL" id="ATG36748.1"/>
    </source>
</evidence>
<reference evidence="1 2" key="4">
    <citation type="journal article" date="2018" name="Environ. Microbiol. Rep.">
        <title>Phylogenetic distribution of roseobacticides in the Roseobacter group and their effect on microalgae.</title>
        <authorList>
            <person name="Sonnenschein E.C."/>
            <person name="Phippen C.B."/>
            <person name="Bentzon-Tilia M."/>
            <person name="Rasmussen S.A."/>
            <person name="Nielsen K.F."/>
            <person name="Gram L."/>
        </authorList>
    </citation>
    <scope>NUCLEOTIDE SEQUENCE [LARGE SCALE GENOMIC DNA]</scope>
    <source>
        <strain evidence="1 2">P36</strain>
    </source>
</reference>
<keyword evidence="2" id="KW-1185">Reference proteome</keyword>
<keyword evidence="1" id="KW-0418">Kinase</keyword>
<name>A0ABN5DIU8_9RHOB</name>
<organism evidence="1 2">
    <name type="scientific">Phaeobacter piscinae</name>
    <dbReference type="NCBI Taxonomy" id="1580596"/>
    <lineage>
        <taxon>Bacteria</taxon>
        <taxon>Pseudomonadati</taxon>
        <taxon>Pseudomonadota</taxon>
        <taxon>Alphaproteobacteria</taxon>
        <taxon>Rhodobacterales</taxon>
        <taxon>Roseobacteraceae</taxon>
        <taxon>Phaeobacter</taxon>
    </lineage>
</organism>
<dbReference type="Proteomes" id="UP000218891">
    <property type="component" value="Chromosome"/>
</dbReference>
<dbReference type="GO" id="GO:0016301">
    <property type="term" value="F:kinase activity"/>
    <property type="evidence" value="ECO:0007669"/>
    <property type="project" value="UniProtKB-KW"/>
</dbReference>
<sequence>MEDLLDKIHAFSLGDQGTMSGTCGRTRPTRSLPWVSQPACSTENSSKPLLVEARIIFALLTYTMDNSLQHAAGVCLQLPFGWEIMGCVRIDNCPKAAANNW</sequence>